<dbReference type="EMBL" id="BAHC01000202">
    <property type="protein sequence ID" value="GAB93035.1"/>
    <property type="molecule type" value="Genomic_DNA"/>
</dbReference>
<proteinExistence type="predicted"/>
<dbReference type="AlphaFoldDB" id="K6W1I9"/>
<feature type="domain" description="TY-Chap N-terminal" evidence="2">
    <location>
        <begin position="13"/>
        <end position="128"/>
    </location>
</feature>
<keyword evidence="5" id="KW-1185">Reference proteome</keyword>
<dbReference type="OrthoDB" id="4772408at2"/>
<dbReference type="Proteomes" id="UP000008363">
    <property type="component" value="Unassembled WGS sequence"/>
</dbReference>
<dbReference type="InterPro" id="IPR054342">
    <property type="entry name" value="TY-Chap_C"/>
</dbReference>
<reference evidence="4 5" key="1">
    <citation type="submission" date="2012-08" db="EMBL/GenBank/DDBJ databases">
        <title>Whole genome shotgun sequence of Gordonia rhizosphera NBRC 16068.</title>
        <authorList>
            <person name="Takarada H."/>
            <person name="Isaki S."/>
            <person name="Hosoyama A."/>
            <person name="Tsuchikane K."/>
            <person name="Katsumata H."/>
            <person name="Baba S."/>
            <person name="Ohji S."/>
            <person name="Yamazaki S."/>
            <person name="Fujita N."/>
        </authorList>
    </citation>
    <scope>NUCLEOTIDE SEQUENCE [LARGE SCALE GENOMIC DNA]</scope>
    <source>
        <strain evidence="4 5">NBRC 16068</strain>
    </source>
</reference>
<evidence type="ECO:0000313" key="4">
    <source>
        <dbReference type="EMBL" id="GAB93035.1"/>
    </source>
</evidence>
<dbReference type="eggNOG" id="ENOG503357V">
    <property type="taxonomic scope" value="Bacteria"/>
</dbReference>
<evidence type="ECO:0000313" key="5">
    <source>
        <dbReference type="Proteomes" id="UP000008363"/>
    </source>
</evidence>
<name>K6W1I9_9ACTN</name>
<sequence>MTDFDVDASIDGAWRVFRNDLADRLAALRVGDGFVVEQSRDFPEGPHGVLTFTVTGTRRIRCTVADDDLHPTASFHDEQVTAMITAGWHRLRDGRLIYEVGRRRVDELAHVAVDALRDIWEVVHPAFLANSGPVPREDTIAVGVVTESREQLLRLITGVLEGIAGRQITVDGDGDIPLPTKQTPSWLRVLADEATIEFFGTLVDEVPDVAAAAEFVATESTRWPGITLILHESALMAFHSADMPVFHRQHLVAAVSRWFDFMYQMAPEAISAVTGVEASPEPEEPSDDRLPDPLQTLIVLDEDGTTLNADEVAKICRYDQSAILQYIRTTQEQYLEWMKSAYEADATGDTEEAAACRHEEQAWRVTTRKLQEALRIVVLRGDDPITDRGRRPSAK</sequence>
<dbReference type="Pfam" id="PF22552">
    <property type="entry name" value="TY-Chap3"/>
    <property type="match status" value="1"/>
</dbReference>
<evidence type="ECO:0000259" key="2">
    <source>
        <dbReference type="Pfam" id="PF22552"/>
    </source>
</evidence>
<organism evidence="4 5">
    <name type="scientific">Gordonia rhizosphera NBRC 16068</name>
    <dbReference type="NCBI Taxonomy" id="1108045"/>
    <lineage>
        <taxon>Bacteria</taxon>
        <taxon>Bacillati</taxon>
        <taxon>Actinomycetota</taxon>
        <taxon>Actinomycetes</taxon>
        <taxon>Mycobacteriales</taxon>
        <taxon>Gordoniaceae</taxon>
        <taxon>Gordonia</taxon>
    </lineage>
</organism>
<evidence type="ECO:0000259" key="1">
    <source>
        <dbReference type="Pfam" id="PF22551"/>
    </source>
</evidence>
<feature type="domain" description="TY-Chap central" evidence="1">
    <location>
        <begin position="150"/>
        <end position="277"/>
    </location>
</feature>
<dbReference type="Pfam" id="PF22554">
    <property type="entry name" value="Chap-C"/>
    <property type="match status" value="1"/>
</dbReference>
<comment type="caution">
    <text evidence="4">The sequence shown here is derived from an EMBL/GenBank/DDBJ whole genome shotgun (WGS) entry which is preliminary data.</text>
</comment>
<feature type="domain" description="TY-Chap C-terminal" evidence="3">
    <location>
        <begin position="288"/>
        <end position="377"/>
    </location>
</feature>
<gene>
    <name evidence="4" type="ORF">GORHZ_202_00240</name>
</gene>
<dbReference type="InterPro" id="IPR054344">
    <property type="entry name" value="TY-Chap_N"/>
</dbReference>
<accession>K6W1I9</accession>
<evidence type="ECO:0000259" key="3">
    <source>
        <dbReference type="Pfam" id="PF22554"/>
    </source>
</evidence>
<dbReference type="InterPro" id="IPR054343">
    <property type="entry name" value="TY-Chap_M"/>
</dbReference>
<dbReference type="RefSeq" id="WP_006337889.1">
    <property type="nucleotide sequence ID" value="NZ_BAHC01000202.1"/>
</dbReference>
<dbReference type="Pfam" id="PF22551">
    <property type="entry name" value="TY-Chap1"/>
    <property type="match status" value="1"/>
</dbReference>
<protein>
    <submittedName>
        <fullName evidence="4">Uncharacterized protein</fullName>
    </submittedName>
</protein>